<dbReference type="Pfam" id="PF01653">
    <property type="entry name" value="DNA_ligase_aden"/>
    <property type="match status" value="1"/>
</dbReference>
<dbReference type="Gene3D" id="2.40.50.140">
    <property type="entry name" value="Nucleic acid-binding proteins"/>
    <property type="match status" value="1"/>
</dbReference>
<dbReference type="RefSeq" id="WP_373324145.1">
    <property type="nucleotide sequence ID" value="NZ_BPQO01000019.1"/>
</dbReference>
<dbReference type="EC" id="6.5.1.2" evidence="12 13"/>
<feature type="binding site" evidence="12">
    <location>
        <position position="136"/>
    </location>
    <ligand>
        <name>NAD(+)</name>
        <dbReference type="ChEBI" id="CHEBI:57540"/>
    </ligand>
</feature>
<evidence type="ECO:0000256" key="7">
    <source>
        <dbReference type="ARBA" id="ARBA00022842"/>
    </source>
</evidence>
<dbReference type="InterPro" id="IPR013840">
    <property type="entry name" value="DNAligase_N"/>
</dbReference>
<evidence type="ECO:0000256" key="5">
    <source>
        <dbReference type="ARBA" id="ARBA00022763"/>
    </source>
</evidence>
<evidence type="ECO:0000256" key="6">
    <source>
        <dbReference type="ARBA" id="ARBA00022833"/>
    </source>
</evidence>
<comment type="caution">
    <text evidence="12">Lacks conserved residue(s) required for the propagation of feature annotation.</text>
</comment>
<evidence type="ECO:0000256" key="1">
    <source>
        <dbReference type="ARBA" id="ARBA00004067"/>
    </source>
</evidence>
<evidence type="ECO:0000256" key="10">
    <source>
        <dbReference type="ARBA" id="ARBA00023211"/>
    </source>
</evidence>
<dbReference type="GO" id="GO:0046872">
    <property type="term" value="F:metal ion binding"/>
    <property type="evidence" value="ECO:0007669"/>
    <property type="project" value="UniProtKB-KW"/>
</dbReference>
<dbReference type="InterPro" id="IPR012340">
    <property type="entry name" value="NA-bd_OB-fold"/>
</dbReference>
<feature type="binding site" evidence="12">
    <location>
        <position position="441"/>
    </location>
    <ligand>
        <name>Zn(2+)</name>
        <dbReference type="ChEBI" id="CHEBI:29105"/>
    </ligand>
</feature>
<dbReference type="SUPFAM" id="SSF50249">
    <property type="entry name" value="Nucleic acid-binding proteins"/>
    <property type="match status" value="1"/>
</dbReference>
<evidence type="ECO:0000256" key="13">
    <source>
        <dbReference type="RuleBase" id="RU000618"/>
    </source>
</evidence>
<dbReference type="NCBIfam" id="NF005932">
    <property type="entry name" value="PRK07956.1"/>
    <property type="match status" value="1"/>
</dbReference>
<evidence type="ECO:0000313" key="15">
    <source>
        <dbReference type="EMBL" id="GJD90598.1"/>
    </source>
</evidence>
<dbReference type="Pfam" id="PF03119">
    <property type="entry name" value="DNA_ligase_ZBD"/>
    <property type="match status" value="1"/>
</dbReference>
<dbReference type="SMART" id="SM00532">
    <property type="entry name" value="LIGANc"/>
    <property type="match status" value="1"/>
</dbReference>
<dbReference type="Gene3D" id="6.20.10.30">
    <property type="match status" value="1"/>
</dbReference>
<keyword evidence="5 12" id="KW-0227">DNA damage</keyword>
<feature type="binding site" evidence="12">
    <location>
        <position position="312"/>
    </location>
    <ligand>
        <name>NAD(+)</name>
        <dbReference type="ChEBI" id="CHEBI:57540"/>
    </ligand>
</feature>
<name>A0AAV4ZR82_9HYPH</name>
<dbReference type="InterPro" id="IPR010994">
    <property type="entry name" value="RuvA_2-like"/>
</dbReference>
<evidence type="ECO:0000256" key="3">
    <source>
        <dbReference type="ARBA" id="ARBA00022705"/>
    </source>
</evidence>
<dbReference type="InterPro" id="IPR001679">
    <property type="entry name" value="DNA_ligase"/>
</dbReference>
<dbReference type="SUPFAM" id="SSF47781">
    <property type="entry name" value="RuvA domain 2-like"/>
    <property type="match status" value="1"/>
</dbReference>
<dbReference type="GO" id="GO:0005829">
    <property type="term" value="C:cytosol"/>
    <property type="evidence" value="ECO:0007669"/>
    <property type="project" value="TreeGrafter"/>
</dbReference>
<keyword evidence="10 12" id="KW-0464">Manganese</keyword>
<dbReference type="CDD" id="cd00114">
    <property type="entry name" value="LIGANc"/>
    <property type="match status" value="1"/>
</dbReference>
<dbReference type="Pfam" id="PF00533">
    <property type="entry name" value="BRCT"/>
    <property type="match status" value="1"/>
</dbReference>
<keyword evidence="3 12" id="KW-0235">DNA replication</keyword>
<comment type="similarity">
    <text evidence="12">Belongs to the NAD-dependent DNA ligase family. LigA subfamily.</text>
</comment>
<dbReference type="PANTHER" id="PTHR23389">
    <property type="entry name" value="CHROMOSOME TRANSMISSION FIDELITY FACTOR 18"/>
    <property type="match status" value="1"/>
</dbReference>
<comment type="caution">
    <text evidence="15">The sequence shown here is derived from an EMBL/GenBank/DDBJ whole genome shotgun (WGS) entry which is preliminary data.</text>
</comment>
<dbReference type="InterPro" id="IPR018239">
    <property type="entry name" value="DNA_ligase_AS"/>
</dbReference>
<dbReference type="Gene3D" id="3.30.470.30">
    <property type="entry name" value="DNA ligase/mRNA capping enzyme"/>
    <property type="match status" value="1"/>
</dbReference>
<dbReference type="GO" id="GO:0003911">
    <property type="term" value="F:DNA ligase (NAD+) activity"/>
    <property type="evidence" value="ECO:0007669"/>
    <property type="project" value="UniProtKB-UniRule"/>
</dbReference>
<dbReference type="Gene3D" id="1.10.150.20">
    <property type="entry name" value="5' to 3' exonuclease, C-terminal subdomain"/>
    <property type="match status" value="3"/>
</dbReference>
<evidence type="ECO:0000259" key="14">
    <source>
        <dbReference type="PROSITE" id="PS50172"/>
    </source>
</evidence>
<feature type="binding site" evidence="12">
    <location>
        <position position="159"/>
    </location>
    <ligand>
        <name>NAD(+)</name>
        <dbReference type="ChEBI" id="CHEBI:57540"/>
    </ligand>
</feature>
<gene>
    <name evidence="15" type="primary">ligA_1</name>
    <name evidence="12" type="synonym">ligA</name>
    <name evidence="15" type="ORF">BHAOGJBA_4139</name>
</gene>
<dbReference type="PROSITE" id="PS01056">
    <property type="entry name" value="DNA_LIGASE_N2"/>
    <property type="match status" value="1"/>
</dbReference>
<dbReference type="SUPFAM" id="SSF56091">
    <property type="entry name" value="DNA ligase/mRNA capping enzyme, catalytic domain"/>
    <property type="match status" value="1"/>
</dbReference>
<evidence type="ECO:0000256" key="9">
    <source>
        <dbReference type="ARBA" id="ARBA00023204"/>
    </source>
</evidence>
<dbReference type="InterPro" id="IPR033136">
    <property type="entry name" value="DNA_ligase_CS"/>
</dbReference>
<evidence type="ECO:0000256" key="12">
    <source>
        <dbReference type="HAMAP-Rule" id="MF_01588"/>
    </source>
</evidence>
<dbReference type="AlphaFoldDB" id="A0AAV4ZR82"/>
<dbReference type="InterPro" id="IPR036420">
    <property type="entry name" value="BRCT_dom_sf"/>
</dbReference>
<feature type="binding site" evidence="12">
    <location>
        <begin position="53"/>
        <end position="57"/>
    </location>
    <ligand>
        <name>NAD(+)</name>
        <dbReference type="ChEBI" id="CHEBI:57540"/>
    </ligand>
</feature>
<dbReference type="Proteomes" id="UP001055247">
    <property type="component" value="Unassembled WGS sequence"/>
</dbReference>
<keyword evidence="4 12" id="KW-0479">Metal-binding</keyword>
<dbReference type="GO" id="GO:0006281">
    <property type="term" value="P:DNA repair"/>
    <property type="evidence" value="ECO:0007669"/>
    <property type="project" value="UniProtKB-KW"/>
</dbReference>
<keyword evidence="9 12" id="KW-0234">DNA repair</keyword>
<dbReference type="PROSITE" id="PS01055">
    <property type="entry name" value="DNA_LIGASE_N1"/>
    <property type="match status" value="1"/>
</dbReference>
<feature type="binding site" evidence="12">
    <location>
        <position position="444"/>
    </location>
    <ligand>
        <name>Zn(2+)</name>
        <dbReference type="ChEBI" id="CHEBI:29105"/>
    </ligand>
</feature>
<dbReference type="SMART" id="SM00292">
    <property type="entry name" value="BRCT"/>
    <property type="match status" value="1"/>
</dbReference>
<reference evidence="15" key="2">
    <citation type="submission" date="2021-08" db="EMBL/GenBank/DDBJ databases">
        <authorList>
            <person name="Tani A."/>
            <person name="Ola A."/>
            <person name="Ogura Y."/>
            <person name="Katsura K."/>
            <person name="Hayashi T."/>
        </authorList>
    </citation>
    <scope>NUCLEOTIDE SEQUENCE</scope>
    <source>
        <strain evidence="15">DSM 16372</strain>
    </source>
</reference>
<protein>
    <recommendedName>
        <fullName evidence="12 13">DNA ligase</fullName>
        <ecNumber evidence="12 13">6.5.1.2</ecNumber>
    </recommendedName>
    <alternativeName>
        <fullName evidence="12">Polydeoxyribonucleotide synthase [NAD(+)]</fullName>
    </alternativeName>
</protein>
<keyword evidence="2 12" id="KW-0436">Ligase</keyword>
<sequence>MMPNSAANASANIEDADLPGTEEAARAEHAALSERIAEADRLYYQEDAPEITDAEYDRLRRRLEGIEARFPDLAGTGVASASVGAKPSEKFAKVRHAVPMLSLGNAFADSEVEEFVARVRRFLNWPDAEPLAFTAEPKIDGLSLSLRYEDGALVTAATRGDGEVGENVTANARTVQDIPERLTGAGVPPVCEVRGEVYLSHADFAAINARQEAQGRPLFANPRNAAAGSLRQLDPAITASRPLRFFAYAWGAAEPAFEGTQSGVMERFRAWGLPVNPLTLRCTDTAAMLAHYRRIEAERADLGYDIDGVVYKVDDLALQRRLGFVSRSPRWALAHKFAAQEAFTVVEDIVINVGRTGSLNPLAKLRPVTVGGVVVSNATLHNEGYVRGVGGDGEPIREGRDIRVGDTVIVLRAGDVIPKVMDVVLDKRPADSRPYAFPETCPACGSKAVRAFNPRTKKPDSVRRCTGGLICPAQGLERLKHFVSRNAFDIEGFGETYIETLYEDGLIRQPADIFRLDFEAVRDSLAARRRALADARARQKEEAARAAGETVRQPKKAARKEERALAIENLFAAIAARRSVALPRFIFGLGIPNVGEVTAKELAKVFPDMPALIAAVDAAGACRPGVAWLELDAVERIGPVVRDALLDRVAERAEQGLPPEILAPGAVKGLGAAARDRLVAAFGEGEALDEALSRAARERPCDAYLRFAEGASDVGDVVKDALIDFFAEAHNRDAVQALLDAVRTERPETAAPSGAGDLAGKIVVFTGSLERMTRNEAKATAERMGAKVASSVSGNTDLVVAGPGAGSKLKEAEKHGVTVLTEAQWLERVGQA</sequence>
<dbReference type="InterPro" id="IPR004149">
    <property type="entry name" value="Znf_DNAligase_C4"/>
</dbReference>
<dbReference type="FunFam" id="3.30.470.30:FF:000001">
    <property type="entry name" value="DNA ligase"/>
    <property type="match status" value="1"/>
</dbReference>
<evidence type="ECO:0000256" key="4">
    <source>
        <dbReference type="ARBA" id="ARBA00022723"/>
    </source>
</evidence>
<feature type="binding site" evidence="12">
    <location>
        <position position="336"/>
    </location>
    <ligand>
        <name>NAD(+)</name>
        <dbReference type="ChEBI" id="CHEBI:57540"/>
    </ligand>
</feature>
<keyword evidence="7 12" id="KW-0460">Magnesium</keyword>
<dbReference type="Pfam" id="PF03120">
    <property type="entry name" value="OB_DNA_ligase"/>
    <property type="match status" value="1"/>
</dbReference>
<dbReference type="Pfam" id="PF12826">
    <property type="entry name" value="HHH_2"/>
    <property type="match status" value="1"/>
</dbReference>
<feature type="domain" description="BRCT" evidence="14">
    <location>
        <begin position="753"/>
        <end position="832"/>
    </location>
</feature>
<feature type="binding site" evidence="12">
    <location>
        <position position="196"/>
    </location>
    <ligand>
        <name>NAD(+)</name>
        <dbReference type="ChEBI" id="CHEBI:57540"/>
    </ligand>
</feature>
<dbReference type="CDD" id="cd17748">
    <property type="entry name" value="BRCT_DNA_ligase_like"/>
    <property type="match status" value="1"/>
</dbReference>
<comment type="cofactor">
    <cofactor evidence="12">
        <name>Mg(2+)</name>
        <dbReference type="ChEBI" id="CHEBI:18420"/>
    </cofactor>
    <cofactor evidence="12">
        <name>Mn(2+)</name>
        <dbReference type="ChEBI" id="CHEBI:29035"/>
    </cofactor>
</comment>
<keyword evidence="8 12" id="KW-0520">NAD</keyword>
<dbReference type="InterPro" id="IPR001357">
    <property type="entry name" value="BRCT_dom"/>
</dbReference>
<proteinExistence type="inferred from homology"/>
<dbReference type="InterPro" id="IPR041663">
    <property type="entry name" value="DisA/LigA_HHH"/>
</dbReference>
<comment type="catalytic activity">
    <reaction evidence="11 12 13">
        <text>NAD(+) + (deoxyribonucleotide)n-3'-hydroxyl + 5'-phospho-(deoxyribonucleotide)m = (deoxyribonucleotide)n+m + AMP + beta-nicotinamide D-nucleotide.</text>
        <dbReference type="EC" id="6.5.1.2"/>
    </reaction>
</comment>
<evidence type="ECO:0000256" key="11">
    <source>
        <dbReference type="ARBA" id="ARBA00034005"/>
    </source>
</evidence>
<dbReference type="Gene3D" id="3.40.50.10190">
    <property type="entry name" value="BRCT domain"/>
    <property type="match status" value="1"/>
</dbReference>
<evidence type="ECO:0000256" key="2">
    <source>
        <dbReference type="ARBA" id="ARBA00022598"/>
    </source>
</evidence>
<dbReference type="GO" id="GO:0006260">
    <property type="term" value="P:DNA replication"/>
    <property type="evidence" value="ECO:0007669"/>
    <property type="project" value="UniProtKB-KW"/>
</dbReference>
<feature type="binding site" evidence="12">
    <location>
        <begin position="102"/>
        <end position="103"/>
    </location>
    <ligand>
        <name>NAD(+)</name>
        <dbReference type="ChEBI" id="CHEBI:57540"/>
    </ligand>
</feature>
<dbReference type="SUPFAM" id="SSF52113">
    <property type="entry name" value="BRCT domain"/>
    <property type="match status" value="1"/>
</dbReference>
<accession>A0AAV4ZR82</accession>
<feature type="binding site" evidence="12">
    <location>
        <position position="471"/>
    </location>
    <ligand>
        <name>Zn(2+)</name>
        <dbReference type="ChEBI" id="CHEBI:29105"/>
    </ligand>
</feature>
<dbReference type="InterPro" id="IPR013839">
    <property type="entry name" value="DNAligase_adenylation"/>
</dbReference>
<dbReference type="Gene3D" id="1.10.287.610">
    <property type="entry name" value="Helix hairpin bin"/>
    <property type="match status" value="1"/>
</dbReference>
<keyword evidence="16" id="KW-1185">Reference proteome</keyword>
<feature type="active site" description="N6-AMP-lysine intermediate" evidence="12">
    <location>
        <position position="138"/>
    </location>
</feature>
<dbReference type="PANTHER" id="PTHR23389:SF9">
    <property type="entry name" value="DNA LIGASE"/>
    <property type="match status" value="1"/>
</dbReference>
<comment type="function">
    <text evidence="1 12">DNA ligase that catalyzes the formation of phosphodiester linkages between 5'-phosphoryl and 3'-hydroxyl groups in double-stranded DNA using NAD as a coenzyme and as the energy source for the reaction. It is essential for DNA replication and repair of damaged DNA.</text>
</comment>
<organism evidence="15 16">
    <name type="scientific">Methylobacterium hispanicum</name>
    <dbReference type="NCBI Taxonomy" id="270350"/>
    <lineage>
        <taxon>Bacteria</taxon>
        <taxon>Pseudomonadati</taxon>
        <taxon>Pseudomonadota</taxon>
        <taxon>Alphaproteobacteria</taxon>
        <taxon>Hyphomicrobiales</taxon>
        <taxon>Methylobacteriaceae</taxon>
        <taxon>Methylobacterium</taxon>
    </lineage>
</organism>
<dbReference type="NCBIfam" id="TIGR00575">
    <property type="entry name" value="dnlj"/>
    <property type="match status" value="1"/>
</dbReference>
<reference evidence="15" key="1">
    <citation type="journal article" date="2016" name="Front. Microbiol.">
        <title>Genome Sequence of the Piezophilic, Mesophilic Sulfate-Reducing Bacterium Desulfovibrio indicus J2T.</title>
        <authorList>
            <person name="Cao J."/>
            <person name="Maignien L."/>
            <person name="Shao Z."/>
            <person name="Alain K."/>
            <person name="Jebbar M."/>
        </authorList>
    </citation>
    <scope>NUCLEOTIDE SEQUENCE</scope>
    <source>
        <strain evidence="15">DSM 16372</strain>
    </source>
</reference>
<dbReference type="PIRSF" id="PIRSF001604">
    <property type="entry name" value="LigA"/>
    <property type="match status" value="1"/>
</dbReference>
<keyword evidence="6 12" id="KW-0862">Zinc</keyword>
<evidence type="ECO:0000313" key="16">
    <source>
        <dbReference type="Proteomes" id="UP001055247"/>
    </source>
</evidence>
<dbReference type="InterPro" id="IPR004150">
    <property type="entry name" value="NAD_DNA_ligase_OB"/>
</dbReference>
<evidence type="ECO:0000256" key="8">
    <source>
        <dbReference type="ARBA" id="ARBA00023027"/>
    </source>
</evidence>
<dbReference type="HAMAP" id="MF_01588">
    <property type="entry name" value="DNA_ligase_A"/>
    <property type="match status" value="1"/>
</dbReference>
<dbReference type="PROSITE" id="PS50172">
    <property type="entry name" value="BRCT"/>
    <property type="match status" value="1"/>
</dbReference>
<dbReference type="EMBL" id="BPQO01000019">
    <property type="protein sequence ID" value="GJD90598.1"/>
    <property type="molecule type" value="Genomic_DNA"/>
</dbReference>